<dbReference type="Proteomes" id="UP000482800">
    <property type="component" value="Unassembled WGS sequence"/>
</dbReference>
<comment type="caution">
    <text evidence="2">The sequence shown here is derived from an EMBL/GenBank/DDBJ whole genome shotgun (WGS) entry which is preliminary data.</text>
</comment>
<name>A0A6V8KHQ5_9ACTN</name>
<gene>
    <name evidence="2" type="ORF">Phou_061180</name>
</gene>
<dbReference type="EMBL" id="BLPF01000002">
    <property type="protein sequence ID" value="GFJ81938.1"/>
    <property type="molecule type" value="Genomic_DNA"/>
</dbReference>
<evidence type="ECO:0000313" key="2">
    <source>
        <dbReference type="EMBL" id="GFJ81938.1"/>
    </source>
</evidence>
<feature type="compositionally biased region" description="Basic and acidic residues" evidence="1">
    <location>
        <begin position="51"/>
        <end position="60"/>
    </location>
</feature>
<keyword evidence="3" id="KW-1185">Reference proteome</keyword>
<sequence length="60" mass="6283">MRRGGRGGPGKVGKFEHSPVAACSDCLAAIALRARSFPEEDPDGAAYIYRGADEPPHVGD</sequence>
<reference evidence="2 3" key="2">
    <citation type="submission" date="2020-03" db="EMBL/GenBank/DDBJ databases">
        <authorList>
            <person name="Ichikawa N."/>
            <person name="Kimura A."/>
            <person name="Kitahashi Y."/>
            <person name="Uohara A."/>
        </authorList>
    </citation>
    <scope>NUCLEOTIDE SEQUENCE [LARGE SCALE GENOMIC DNA]</scope>
    <source>
        <strain evidence="2 3">NBRC 108639</strain>
    </source>
</reference>
<organism evidence="2 3">
    <name type="scientific">Phytohabitans houttuyneae</name>
    <dbReference type="NCBI Taxonomy" id="1076126"/>
    <lineage>
        <taxon>Bacteria</taxon>
        <taxon>Bacillati</taxon>
        <taxon>Actinomycetota</taxon>
        <taxon>Actinomycetes</taxon>
        <taxon>Micromonosporales</taxon>
        <taxon>Micromonosporaceae</taxon>
    </lineage>
</organism>
<dbReference type="AlphaFoldDB" id="A0A6V8KHQ5"/>
<evidence type="ECO:0000313" key="3">
    <source>
        <dbReference type="Proteomes" id="UP000482800"/>
    </source>
</evidence>
<feature type="region of interest" description="Disordered" evidence="1">
    <location>
        <begin position="40"/>
        <end position="60"/>
    </location>
</feature>
<accession>A0A6V8KHQ5</accession>
<proteinExistence type="predicted"/>
<evidence type="ECO:0000256" key="1">
    <source>
        <dbReference type="SAM" id="MobiDB-lite"/>
    </source>
</evidence>
<reference evidence="2 3" key="1">
    <citation type="submission" date="2020-03" db="EMBL/GenBank/DDBJ databases">
        <title>Whole genome shotgun sequence of Phytohabitans houttuyneae NBRC 108639.</title>
        <authorList>
            <person name="Komaki H."/>
            <person name="Tamura T."/>
        </authorList>
    </citation>
    <scope>NUCLEOTIDE SEQUENCE [LARGE SCALE GENOMIC DNA]</scope>
    <source>
        <strain evidence="2 3">NBRC 108639</strain>
    </source>
</reference>
<protein>
    <submittedName>
        <fullName evidence="2">Uncharacterized protein</fullName>
    </submittedName>
</protein>